<dbReference type="RefSeq" id="WP_186969738.1">
    <property type="nucleotide sequence ID" value="NZ_JACOPK010000004.1"/>
</dbReference>
<evidence type="ECO:0000313" key="2">
    <source>
        <dbReference type="Proteomes" id="UP000641741"/>
    </source>
</evidence>
<dbReference type="EMBL" id="JACOPK010000004">
    <property type="protein sequence ID" value="MBC5695481.1"/>
    <property type="molecule type" value="Genomic_DNA"/>
</dbReference>
<sequence length="60" mass="7123">MPEIILRVHLSDELWQDLHALAEEMHTDAYRLASFLMTVRARHHLRENLRIMRGEGKVDT</sequence>
<name>A0ABR7GME4_9FIRM</name>
<organism evidence="1 2">
    <name type="scientific">Agathobaculum hominis</name>
    <dbReference type="NCBI Taxonomy" id="2763014"/>
    <lineage>
        <taxon>Bacteria</taxon>
        <taxon>Bacillati</taxon>
        <taxon>Bacillota</taxon>
        <taxon>Clostridia</taxon>
        <taxon>Eubacteriales</taxon>
        <taxon>Butyricicoccaceae</taxon>
        <taxon>Agathobaculum</taxon>
    </lineage>
</organism>
<evidence type="ECO:0000313" key="1">
    <source>
        <dbReference type="EMBL" id="MBC5695481.1"/>
    </source>
</evidence>
<keyword evidence="2" id="KW-1185">Reference proteome</keyword>
<comment type="caution">
    <text evidence="1">The sequence shown here is derived from an EMBL/GenBank/DDBJ whole genome shotgun (WGS) entry which is preliminary data.</text>
</comment>
<reference evidence="1 2" key="1">
    <citation type="submission" date="2020-08" db="EMBL/GenBank/DDBJ databases">
        <title>Genome public.</title>
        <authorList>
            <person name="Liu C."/>
            <person name="Sun Q."/>
        </authorList>
    </citation>
    <scope>NUCLEOTIDE SEQUENCE [LARGE SCALE GENOMIC DNA]</scope>
    <source>
        <strain evidence="1 2">M2</strain>
    </source>
</reference>
<dbReference type="Proteomes" id="UP000641741">
    <property type="component" value="Unassembled WGS sequence"/>
</dbReference>
<evidence type="ECO:0008006" key="3">
    <source>
        <dbReference type="Google" id="ProtNLM"/>
    </source>
</evidence>
<protein>
    <recommendedName>
        <fullName evidence="3">CopG family transcriptional regulator</fullName>
    </recommendedName>
</protein>
<accession>A0ABR7GME4</accession>
<gene>
    <name evidence="1" type="ORF">H8S02_05905</name>
</gene>
<proteinExistence type="predicted"/>